<name>A0A9X4L581_9STAP</name>
<sequence length="72" mass="8425">MLNKPINLNRKANYLLVFNSKEKMETETLKNISLLESIDYFTSRPDYIYLINGDNTIGNLIWCDAHIVEMVE</sequence>
<protein>
    <submittedName>
        <fullName evidence="1">Uncharacterized protein</fullName>
    </submittedName>
</protein>
<organism evidence="1 2">
    <name type="scientific">Staphylococcus equorum</name>
    <dbReference type="NCBI Taxonomy" id="246432"/>
    <lineage>
        <taxon>Bacteria</taxon>
        <taxon>Bacillati</taxon>
        <taxon>Bacillota</taxon>
        <taxon>Bacilli</taxon>
        <taxon>Bacillales</taxon>
        <taxon>Staphylococcaceae</taxon>
        <taxon>Staphylococcus</taxon>
    </lineage>
</organism>
<accession>A0A9X4L581</accession>
<dbReference type="AlphaFoldDB" id="A0A9X4L581"/>
<comment type="caution">
    <text evidence="1">The sequence shown here is derived from an EMBL/GenBank/DDBJ whole genome shotgun (WGS) entry which is preliminary data.</text>
</comment>
<gene>
    <name evidence="1" type="ORF">M4L89_12310</name>
</gene>
<evidence type="ECO:0000313" key="2">
    <source>
        <dbReference type="Proteomes" id="UP001152422"/>
    </source>
</evidence>
<dbReference type="EMBL" id="JAMBQA010000008">
    <property type="protein sequence ID" value="MDG0847011.1"/>
    <property type="molecule type" value="Genomic_DNA"/>
</dbReference>
<proteinExistence type="predicted"/>
<reference evidence="1" key="1">
    <citation type="submission" date="2022-05" db="EMBL/GenBank/DDBJ databases">
        <title>Comparative genomics of Staphylococcus equorum isolates.</title>
        <authorList>
            <person name="Luelf R.H."/>
        </authorList>
    </citation>
    <scope>NUCLEOTIDE SEQUENCE</scope>
    <source>
        <strain evidence="1">TMW 2.2497</strain>
    </source>
</reference>
<evidence type="ECO:0000313" key="1">
    <source>
        <dbReference type="EMBL" id="MDG0847011.1"/>
    </source>
</evidence>
<dbReference type="RefSeq" id="WP_107518107.1">
    <property type="nucleotide sequence ID" value="NZ_JAMBPY010000008.1"/>
</dbReference>
<dbReference type="Proteomes" id="UP001152422">
    <property type="component" value="Unassembled WGS sequence"/>
</dbReference>
<keyword evidence="2" id="KW-1185">Reference proteome</keyword>